<keyword evidence="4" id="KW-0153">Cholesterol metabolism</keyword>
<evidence type="ECO:0000256" key="9">
    <source>
        <dbReference type="ARBA" id="ARBA00022989"/>
    </source>
</evidence>
<dbReference type="GO" id="GO:0016132">
    <property type="term" value="P:brassinosteroid biosynthetic process"/>
    <property type="evidence" value="ECO:0007669"/>
    <property type="project" value="TreeGrafter"/>
</dbReference>
<evidence type="ECO:0000313" key="19">
    <source>
        <dbReference type="EMBL" id="PPJ54466.1"/>
    </source>
</evidence>
<evidence type="ECO:0000256" key="15">
    <source>
        <dbReference type="ARBA" id="ARBA00023221"/>
    </source>
</evidence>
<evidence type="ECO:0000256" key="13">
    <source>
        <dbReference type="ARBA" id="ARBA00023136"/>
    </source>
</evidence>
<keyword evidence="8 18" id="KW-0752">Steroid biosynthesis</keyword>
<evidence type="ECO:0000256" key="11">
    <source>
        <dbReference type="ARBA" id="ARBA00023011"/>
    </source>
</evidence>
<keyword evidence="12 18" id="KW-0443">Lipid metabolism</keyword>
<comment type="subcellular location">
    <subcellularLocation>
        <location evidence="1">Membrane</location>
        <topology evidence="1">Multi-pass membrane protein</topology>
    </subcellularLocation>
</comment>
<keyword evidence="13 18" id="KW-0472">Membrane</keyword>
<evidence type="ECO:0000256" key="7">
    <source>
        <dbReference type="ARBA" id="ARBA00022857"/>
    </source>
</evidence>
<comment type="caution">
    <text evidence="18">Lacks conserved residue(s) required for the propagation of feature annotation.</text>
</comment>
<evidence type="ECO:0000256" key="6">
    <source>
        <dbReference type="ARBA" id="ARBA00022778"/>
    </source>
</evidence>
<keyword evidence="15 18" id="KW-0753">Steroid metabolism</keyword>
<evidence type="ECO:0000256" key="17">
    <source>
        <dbReference type="ARBA" id="ARBA00042688"/>
    </source>
</evidence>
<dbReference type="Pfam" id="PF01222">
    <property type="entry name" value="ERG4_ERG24"/>
    <property type="match status" value="1"/>
</dbReference>
<evidence type="ECO:0000256" key="18">
    <source>
        <dbReference type="RuleBase" id="RU369120"/>
    </source>
</evidence>
<keyword evidence="14 18" id="KW-1207">Sterol metabolism</keyword>
<dbReference type="EMBL" id="PNEN01000563">
    <property type="protein sequence ID" value="PPJ54466.1"/>
    <property type="molecule type" value="Genomic_DNA"/>
</dbReference>
<evidence type="ECO:0000256" key="4">
    <source>
        <dbReference type="ARBA" id="ARBA00022548"/>
    </source>
</evidence>
<feature type="transmembrane region" description="Helical" evidence="18">
    <location>
        <begin position="91"/>
        <end position="108"/>
    </location>
</feature>
<dbReference type="AlphaFoldDB" id="A0A2S6C431"/>
<keyword evidence="9 18" id="KW-1133">Transmembrane helix</keyword>
<gene>
    <name evidence="19" type="ORF">CBER1_06941</name>
</gene>
<evidence type="ECO:0000256" key="16">
    <source>
        <dbReference type="ARBA" id="ARBA00038851"/>
    </source>
</evidence>
<dbReference type="OrthoDB" id="5326588at2759"/>
<dbReference type="PANTHER" id="PTHR21257:SF38">
    <property type="entry name" value="7-DEHYDROCHOLESTEROL REDUCTASE"/>
    <property type="match status" value="1"/>
</dbReference>
<evidence type="ECO:0000256" key="3">
    <source>
        <dbReference type="ARBA" id="ARBA00022516"/>
    </source>
</evidence>
<evidence type="ECO:0000313" key="20">
    <source>
        <dbReference type="Proteomes" id="UP000237631"/>
    </source>
</evidence>
<protein>
    <recommendedName>
        <fullName evidence="16">7-dehydrocholesterol reductase</fullName>
        <ecNumber evidence="16">1.3.1.21</ecNumber>
    </recommendedName>
    <alternativeName>
        <fullName evidence="17">Sterol Delta(7)-reductase</fullName>
    </alternativeName>
</protein>
<keyword evidence="5 18" id="KW-0812">Transmembrane</keyword>
<evidence type="ECO:0000256" key="8">
    <source>
        <dbReference type="ARBA" id="ARBA00022955"/>
    </source>
</evidence>
<feature type="transmembrane region" description="Helical" evidence="18">
    <location>
        <begin position="36"/>
        <end position="55"/>
    </location>
</feature>
<comment type="caution">
    <text evidence="19">The sequence shown here is derived from an EMBL/GenBank/DDBJ whole genome shotgun (WGS) entry which is preliminary data.</text>
</comment>
<dbReference type="GO" id="GO:0047598">
    <property type="term" value="F:7-dehydrocholesterol reductase activity"/>
    <property type="evidence" value="ECO:0007669"/>
    <property type="project" value="UniProtKB-EC"/>
</dbReference>
<evidence type="ECO:0000256" key="10">
    <source>
        <dbReference type="ARBA" id="ARBA00023002"/>
    </source>
</evidence>
<evidence type="ECO:0000256" key="12">
    <source>
        <dbReference type="ARBA" id="ARBA00023098"/>
    </source>
</evidence>
<feature type="transmembrane region" description="Helical" evidence="18">
    <location>
        <begin position="161"/>
        <end position="179"/>
    </location>
</feature>
<feature type="transmembrane region" description="Helical" evidence="18">
    <location>
        <begin position="128"/>
        <end position="149"/>
    </location>
</feature>
<reference evidence="20" key="1">
    <citation type="journal article" date="2017" name="bioRxiv">
        <title>Conservation of a gene cluster reveals novel cercosporin biosynthetic mechanisms and extends production to the genus Colletotrichum.</title>
        <authorList>
            <person name="de Jonge R."/>
            <person name="Ebert M.K."/>
            <person name="Huitt-Roehl C.R."/>
            <person name="Pal P."/>
            <person name="Suttle J.C."/>
            <person name="Spanner R.E."/>
            <person name="Neubauer J.D."/>
            <person name="Jurick W.M.II."/>
            <person name="Stott K.A."/>
            <person name="Secor G.A."/>
            <person name="Thomma B.P.H.J."/>
            <person name="Van de Peer Y."/>
            <person name="Townsend C.A."/>
            <person name="Bolton M.D."/>
        </authorList>
    </citation>
    <scope>NUCLEOTIDE SEQUENCE [LARGE SCALE GENOMIC DNA]</scope>
    <source>
        <strain evidence="20">CBS538.71</strain>
    </source>
</reference>
<dbReference type="STRING" id="357750.A0A2S6C431"/>
<accession>A0A2S6C431</accession>
<evidence type="ECO:0000256" key="5">
    <source>
        <dbReference type="ARBA" id="ARBA00022692"/>
    </source>
</evidence>
<keyword evidence="7" id="KW-0521">NADP</keyword>
<keyword evidence="3 18" id="KW-0444">Lipid biosynthesis</keyword>
<sequence length="396" mass="44603">MQQTTTETQRDSSTVPAISIKAAKDESEQHMLLNEIASFFLVTGSPLFLAFYQIAYQNFDASLELAARSLMEEGPVSFFAGRTPRPTASTAAIYLGYVGWQAVLYKFLPGPLHAAPRTVGGRRLLYRLNGLSAWAATVLVAATCSYLSLIDPAYIANNWGPLLATANLYSGALIAIFWLKARISPDLESETFVTGYFWYDLFNGGELHPRSGQLFDWKHFNASRTGGILTWSLIDLSFAALQYEKHGKLTASMALAVAFRLTITVEYFWYENWFFETLDGSYERFSFYSIYGFAAMMPHLWTLQTQYLMLHPVELSTKRCLALTVMFLIGWYMRHVVDDQKSSSRAANGDKKIWGKKVKVIRVQYRTSDGKTHQSLLLCSGMLSSQTQTIELTRTA</sequence>
<dbReference type="GO" id="GO:0005789">
    <property type="term" value="C:endoplasmic reticulum membrane"/>
    <property type="evidence" value="ECO:0007669"/>
    <property type="project" value="TreeGrafter"/>
</dbReference>
<dbReference type="Proteomes" id="UP000237631">
    <property type="component" value="Unassembled WGS sequence"/>
</dbReference>
<evidence type="ECO:0000256" key="2">
    <source>
        <dbReference type="ARBA" id="ARBA00005402"/>
    </source>
</evidence>
<name>A0A2S6C431_9PEZI</name>
<dbReference type="EC" id="1.3.1.21" evidence="16"/>
<keyword evidence="11 18" id="KW-0756">Sterol biosynthesis</keyword>
<evidence type="ECO:0000256" key="14">
    <source>
        <dbReference type="ARBA" id="ARBA00023166"/>
    </source>
</evidence>
<keyword evidence="10 18" id="KW-0560">Oxidoreductase</keyword>
<organism evidence="19 20">
    <name type="scientific">Cercospora berteroae</name>
    <dbReference type="NCBI Taxonomy" id="357750"/>
    <lineage>
        <taxon>Eukaryota</taxon>
        <taxon>Fungi</taxon>
        <taxon>Dikarya</taxon>
        <taxon>Ascomycota</taxon>
        <taxon>Pezizomycotina</taxon>
        <taxon>Dothideomycetes</taxon>
        <taxon>Dothideomycetidae</taxon>
        <taxon>Mycosphaerellales</taxon>
        <taxon>Mycosphaerellaceae</taxon>
        <taxon>Cercospora</taxon>
    </lineage>
</organism>
<dbReference type="InterPro" id="IPR001171">
    <property type="entry name" value="ERG24_DHCR-like"/>
</dbReference>
<dbReference type="GO" id="GO:0006695">
    <property type="term" value="P:cholesterol biosynthetic process"/>
    <property type="evidence" value="ECO:0007669"/>
    <property type="project" value="UniProtKB-KW"/>
</dbReference>
<dbReference type="PANTHER" id="PTHR21257">
    <property type="entry name" value="DELTA(14)-STEROL REDUCTASE"/>
    <property type="match status" value="1"/>
</dbReference>
<keyword evidence="6" id="KW-0152">Cholesterol biosynthesis</keyword>
<proteinExistence type="inferred from homology"/>
<keyword evidence="20" id="KW-1185">Reference proteome</keyword>
<evidence type="ECO:0000256" key="1">
    <source>
        <dbReference type="ARBA" id="ARBA00004141"/>
    </source>
</evidence>
<comment type="similarity">
    <text evidence="2 18">Belongs to the ERG4/ERG24 family.</text>
</comment>